<dbReference type="Proteomes" id="UP000663828">
    <property type="component" value="Unassembled WGS sequence"/>
</dbReference>
<evidence type="ECO:0000259" key="1">
    <source>
        <dbReference type="PROSITE" id="PS50181"/>
    </source>
</evidence>
<reference evidence="2" key="1">
    <citation type="submission" date="2021-02" db="EMBL/GenBank/DDBJ databases">
        <authorList>
            <person name="Nowell W R."/>
        </authorList>
    </citation>
    <scope>NUCLEOTIDE SEQUENCE</scope>
</reference>
<dbReference type="Gene3D" id="3.80.10.10">
    <property type="entry name" value="Ribonuclease Inhibitor"/>
    <property type="match status" value="1"/>
</dbReference>
<evidence type="ECO:0000313" key="4">
    <source>
        <dbReference type="Proteomes" id="UP000663828"/>
    </source>
</evidence>
<dbReference type="OrthoDB" id="10061757at2759"/>
<keyword evidence="4" id="KW-1185">Reference proteome</keyword>
<organism evidence="2 4">
    <name type="scientific">Adineta ricciae</name>
    <name type="common">Rotifer</name>
    <dbReference type="NCBI Taxonomy" id="249248"/>
    <lineage>
        <taxon>Eukaryota</taxon>
        <taxon>Metazoa</taxon>
        <taxon>Spiralia</taxon>
        <taxon>Gnathifera</taxon>
        <taxon>Rotifera</taxon>
        <taxon>Eurotatoria</taxon>
        <taxon>Bdelloidea</taxon>
        <taxon>Adinetida</taxon>
        <taxon>Adinetidae</taxon>
        <taxon>Adineta</taxon>
    </lineage>
</organism>
<dbReference type="Proteomes" id="UP000663852">
    <property type="component" value="Unassembled WGS sequence"/>
</dbReference>
<feature type="domain" description="F-box" evidence="1">
    <location>
        <begin position="4"/>
        <end position="54"/>
    </location>
</feature>
<proteinExistence type="predicted"/>
<evidence type="ECO:0000313" key="2">
    <source>
        <dbReference type="EMBL" id="CAF1075711.1"/>
    </source>
</evidence>
<comment type="caution">
    <text evidence="2">The sequence shown here is derived from an EMBL/GenBank/DDBJ whole genome shotgun (WGS) entry which is preliminary data.</text>
</comment>
<protein>
    <recommendedName>
        <fullName evidence="1">F-box domain-containing protein</fullName>
    </recommendedName>
</protein>
<name>A0A814M7U2_ADIRI</name>
<dbReference type="PROSITE" id="PS50181">
    <property type="entry name" value="FBOX"/>
    <property type="match status" value="1"/>
</dbReference>
<dbReference type="EMBL" id="CAJNOJ010000571">
    <property type="protein sequence ID" value="CAF1487561.1"/>
    <property type="molecule type" value="Genomic_DNA"/>
</dbReference>
<accession>A0A814M7U2</accession>
<dbReference type="InterPro" id="IPR032675">
    <property type="entry name" value="LRR_dom_sf"/>
</dbReference>
<dbReference type="InterPro" id="IPR001810">
    <property type="entry name" value="F-box_dom"/>
</dbReference>
<evidence type="ECO:0000313" key="3">
    <source>
        <dbReference type="EMBL" id="CAF1487561.1"/>
    </source>
</evidence>
<sequence>MMTQIKLEFLPNEILFQCFNYLNIIDIYYSFDQLNHRFNSLIRTIPFDLNFTNIKNKYQCDEFCQKLSTDETIQNQLYSLYLSNENTCYPIHLFLSKCSLLQFPHLHSLTLHKIRQNSWKSIRSVLSLIPKLSSFQMIDFRILLDVEFSVLPILQLNTLIIPAQPLPGSIFDIEFSCIMHLSINSCKLNDLLILFKNAPKLNHFKTDYLRTNNTDVTTNISDYINSHANNLKTLHIHHIDCSVSNLFTLLKRTPNLKNLILLESSDVNIINANAWQTLITSSLSHLKNFKFNFYVDVFPHPNLINEQNFKEFRNDFWCKEHYWHTEYTIRSSSASIYTIPHPCDSFGFHHCGQRYHSEAITHTHTFNSVKDLLLRPEDLTENNEYYFANIDLLSLGEPYIYQNEYIEINYSHLKHLQTMVNLSHIKHLILLSNLKFETSNILKEIVKSTTQLTSLSIDYSLLQPCLNDDELCNYLNRTIKKLNIRDDPLKISDQLKHFCKVFSNLEQLKYDTNESNILFLTKHLLKLKYMEIQVFLSSNQRYWINEEVEKLPIDTTIDFKDHGNNFFSLFIWIYRK</sequence>
<dbReference type="EMBL" id="CAJNOR010001104">
    <property type="protein sequence ID" value="CAF1075711.1"/>
    <property type="molecule type" value="Genomic_DNA"/>
</dbReference>
<gene>
    <name evidence="3" type="ORF">EDS130_LOCUS41814</name>
    <name evidence="2" type="ORF">XAT740_LOCUS17054</name>
</gene>
<dbReference type="AlphaFoldDB" id="A0A814M7U2"/>